<keyword evidence="4" id="KW-1185">Reference proteome</keyword>
<feature type="compositionally biased region" description="Polar residues" evidence="1">
    <location>
        <begin position="1"/>
        <end position="10"/>
    </location>
</feature>
<dbReference type="SUPFAM" id="SSF54928">
    <property type="entry name" value="RNA-binding domain, RBD"/>
    <property type="match status" value="1"/>
</dbReference>
<evidence type="ECO:0000256" key="1">
    <source>
        <dbReference type="SAM" id="MobiDB-lite"/>
    </source>
</evidence>
<protein>
    <recommendedName>
        <fullName evidence="2">RRM domain-containing protein</fullName>
    </recommendedName>
</protein>
<dbReference type="PANTHER" id="PTHR45098:SF1">
    <property type="entry name" value="DNAJ DOMAIN CONTAINING PROTEIN, EXPRESSED"/>
    <property type="match status" value="1"/>
</dbReference>
<dbReference type="GO" id="GO:0003723">
    <property type="term" value="F:RNA binding"/>
    <property type="evidence" value="ECO:0007669"/>
    <property type="project" value="InterPro"/>
</dbReference>
<dbReference type="PANTHER" id="PTHR45098">
    <property type="entry name" value="DNAJ DOMAIN CONTAINING PROTEIN, EXPRESSED"/>
    <property type="match status" value="1"/>
</dbReference>
<accession>A0A811PXP8</accession>
<dbReference type="InterPro" id="IPR000504">
    <property type="entry name" value="RRM_dom"/>
</dbReference>
<organism evidence="3 4">
    <name type="scientific">Miscanthus lutarioriparius</name>
    <dbReference type="NCBI Taxonomy" id="422564"/>
    <lineage>
        <taxon>Eukaryota</taxon>
        <taxon>Viridiplantae</taxon>
        <taxon>Streptophyta</taxon>
        <taxon>Embryophyta</taxon>
        <taxon>Tracheophyta</taxon>
        <taxon>Spermatophyta</taxon>
        <taxon>Magnoliopsida</taxon>
        <taxon>Liliopsida</taxon>
        <taxon>Poales</taxon>
        <taxon>Poaceae</taxon>
        <taxon>PACMAD clade</taxon>
        <taxon>Panicoideae</taxon>
        <taxon>Andropogonodae</taxon>
        <taxon>Andropogoneae</taxon>
        <taxon>Saccharinae</taxon>
        <taxon>Miscanthus</taxon>
    </lineage>
</organism>
<dbReference type="OrthoDB" id="10250354at2759"/>
<dbReference type="Proteomes" id="UP000604825">
    <property type="component" value="Unassembled WGS sequence"/>
</dbReference>
<dbReference type="InterPro" id="IPR012677">
    <property type="entry name" value="Nucleotide-bd_a/b_plait_sf"/>
</dbReference>
<evidence type="ECO:0000313" key="4">
    <source>
        <dbReference type="Proteomes" id="UP000604825"/>
    </source>
</evidence>
<dbReference type="InterPro" id="IPR035979">
    <property type="entry name" value="RBD_domain_sf"/>
</dbReference>
<proteinExistence type="predicted"/>
<dbReference type="EMBL" id="CAJGYO010000008">
    <property type="protein sequence ID" value="CAD6251384.1"/>
    <property type="molecule type" value="Genomic_DNA"/>
</dbReference>
<gene>
    <name evidence="3" type="ORF">NCGR_LOCUS35131</name>
</gene>
<dbReference type="Gene3D" id="3.30.70.330">
    <property type="match status" value="1"/>
</dbReference>
<feature type="region of interest" description="Disordered" evidence="1">
    <location>
        <begin position="1"/>
        <end position="41"/>
    </location>
</feature>
<evidence type="ECO:0000313" key="3">
    <source>
        <dbReference type="EMBL" id="CAD6251384.1"/>
    </source>
</evidence>
<name>A0A811PXP8_9POAL</name>
<evidence type="ECO:0000259" key="2">
    <source>
        <dbReference type="Pfam" id="PF00076"/>
    </source>
</evidence>
<dbReference type="AlphaFoldDB" id="A0A811PXP8"/>
<feature type="domain" description="RRM" evidence="2">
    <location>
        <begin position="58"/>
        <end position="98"/>
    </location>
</feature>
<sequence>MSLRLQSHYKSPNHRHEVLSQVSVQAHGDKKGGTPQDGVKTDKGKILKVSWDGSADSYNAAKLEELFQKFGKVEDIVIKTRKSRSKGSTIVVMGSKEAVGQICISYYPRKVTCKNS</sequence>
<reference evidence="3" key="1">
    <citation type="submission" date="2020-10" db="EMBL/GenBank/DDBJ databases">
        <authorList>
            <person name="Han B."/>
            <person name="Lu T."/>
            <person name="Zhao Q."/>
            <person name="Huang X."/>
            <person name="Zhao Y."/>
        </authorList>
    </citation>
    <scope>NUCLEOTIDE SEQUENCE</scope>
</reference>
<dbReference type="Pfam" id="PF00076">
    <property type="entry name" value="RRM_1"/>
    <property type="match status" value="1"/>
</dbReference>
<comment type="caution">
    <text evidence="3">The sequence shown here is derived from an EMBL/GenBank/DDBJ whole genome shotgun (WGS) entry which is preliminary data.</text>
</comment>